<evidence type="ECO:0000256" key="1">
    <source>
        <dbReference type="SAM" id="SignalP"/>
    </source>
</evidence>
<dbReference type="EMBL" id="JAOZEW010000020">
    <property type="protein sequence ID" value="MCV9929533.1"/>
    <property type="molecule type" value="Genomic_DNA"/>
</dbReference>
<keyword evidence="1" id="KW-0732">Signal</keyword>
<evidence type="ECO:0000313" key="3">
    <source>
        <dbReference type="Proteomes" id="UP001151079"/>
    </source>
</evidence>
<name>A0A9X3C7W7_9FLAO</name>
<gene>
    <name evidence="2" type="ORF">OIU83_17865</name>
</gene>
<dbReference type="AlphaFoldDB" id="A0A9X3C7W7"/>
<comment type="caution">
    <text evidence="2">The sequence shown here is derived from an EMBL/GenBank/DDBJ whole genome shotgun (WGS) entry which is preliminary data.</text>
</comment>
<keyword evidence="3" id="KW-1185">Reference proteome</keyword>
<organism evidence="2 3">
    <name type="scientific">Flavobacterium shii</name>
    <dbReference type="NCBI Taxonomy" id="2987687"/>
    <lineage>
        <taxon>Bacteria</taxon>
        <taxon>Pseudomonadati</taxon>
        <taxon>Bacteroidota</taxon>
        <taxon>Flavobacteriia</taxon>
        <taxon>Flavobacteriales</taxon>
        <taxon>Flavobacteriaceae</taxon>
        <taxon>Flavobacterium</taxon>
    </lineage>
</organism>
<sequence length="513" mass="54181">MKKITLFLLLLAVSFTAYSQKTYSIDRPLQLETVTKGIKKDSVLVRGSDKIVRFIPRSELGGSLTLDQTLGFGSTAINKSITIKSSDGWYETILGLGGLSVKDPLSGANSFIQQGNISVSFNSKFTYIRPTEIRNSGGGFTNVLSWENSIPGTFGQIFQSKSGTIALTSDIIAAKQTLQQVFNQTPGVASATYSDVIGNTTTSLIVAVPASGNQATGFTGQIPTSGAEILIQNGEISLNQKVISSAGILGQSQLSFETPITGSGIPAKIKIPAKAPRVDPYVLTTMDDVSLTNAMKSGIGWGSITSPNGLNTVNLQTSAFNNSVIGYIGSQYKDISDNNIQKAGSIISADGRLEFTERYTPDGGVSDFKTKLYFQQPLSDSYIYVPSPAIGGTYALALAKDLALLKPYKVWVGTLTNNGTNAPTGVVNENTLGGTLVWTRTGIGEYTGTLMGAFNPASGKTNLVVNGSGVTANGFFGQITGSANTVVFKTYVSGAASDNVLNGFTWLEIRVYP</sequence>
<dbReference type="PROSITE" id="PS00430">
    <property type="entry name" value="TONB_DEPENDENT_REC_1"/>
    <property type="match status" value="1"/>
</dbReference>
<feature type="chain" id="PRO_5040950104" evidence="1">
    <location>
        <begin position="20"/>
        <end position="513"/>
    </location>
</feature>
<dbReference type="RefSeq" id="WP_264207619.1">
    <property type="nucleotide sequence ID" value="NZ_JAOZEW010000020.1"/>
</dbReference>
<evidence type="ECO:0000313" key="2">
    <source>
        <dbReference type="EMBL" id="MCV9929533.1"/>
    </source>
</evidence>
<accession>A0A9X3C7W7</accession>
<feature type="signal peptide" evidence="1">
    <location>
        <begin position="1"/>
        <end position="19"/>
    </location>
</feature>
<protein>
    <submittedName>
        <fullName evidence="2">Uncharacterized protein</fullName>
    </submittedName>
</protein>
<dbReference type="Proteomes" id="UP001151079">
    <property type="component" value="Unassembled WGS sequence"/>
</dbReference>
<proteinExistence type="predicted"/>
<reference evidence="2" key="1">
    <citation type="submission" date="2022-10" db="EMBL/GenBank/DDBJ databases">
        <title>Two novel species of Flavobacterium.</title>
        <authorList>
            <person name="Liu Q."/>
            <person name="Xin Y.-H."/>
        </authorList>
    </citation>
    <scope>NUCLEOTIDE SEQUENCE</scope>
    <source>
        <strain evidence="2">LS1R49</strain>
    </source>
</reference>
<dbReference type="InterPro" id="IPR010916">
    <property type="entry name" value="TonB_box_CS"/>
</dbReference>